<feature type="domain" description="Secreted effector protein PipB2 N-terminal" evidence="7">
    <location>
        <begin position="30"/>
        <end position="132"/>
    </location>
</feature>
<comment type="subcellular location">
    <subcellularLocation>
        <location evidence="1">Membrane</location>
    </subcellularLocation>
    <subcellularLocation>
        <location evidence="2">Secreted</location>
    </subcellularLocation>
</comment>
<evidence type="ECO:0000313" key="9">
    <source>
        <dbReference type="Proteomes" id="UP000811282"/>
    </source>
</evidence>
<dbReference type="InterPro" id="IPR048984">
    <property type="entry name" value="PipB2_N"/>
</dbReference>
<dbReference type="Pfam" id="PF21684">
    <property type="entry name" value="PipB2_N"/>
    <property type="match status" value="1"/>
</dbReference>
<evidence type="ECO:0000256" key="1">
    <source>
        <dbReference type="ARBA" id="ARBA00004370"/>
    </source>
</evidence>
<keyword evidence="6" id="KW-0472">Membrane</keyword>
<keyword evidence="4" id="KW-0677">Repeat</keyword>
<dbReference type="RefSeq" id="WP_215669032.1">
    <property type="nucleotide sequence ID" value="NZ_JAFJYC010000001.1"/>
</dbReference>
<protein>
    <submittedName>
        <fullName evidence="8">Pentapeptide repeat-containing protein</fullName>
    </submittedName>
</protein>
<reference evidence="8 9" key="1">
    <citation type="journal article" date="2021" name="Genome Biol. Evol.">
        <title>The evolution of interdependence in a four-way mealybug symbiosis.</title>
        <authorList>
            <person name="Garber A.I."/>
            <person name="Kupper M."/>
            <person name="Laetsch D.R."/>
            <person name="Weldon S.R."/>
            <person name="Ladinsky M.S."/>
            <person name="Bjorkman P.J."/>
            <person name="McCutcheon J.P."/>
        </authorList>
    </citation>
    <scope>NUCLEOTIDE SEQUENCE [LARGE SCALE GENOMIC DNA]</scope>
    <source>
        <strain evidence="8">SOD</strain>
    </source>
</reference>
<name>A0ABS5YCJ0_9GAMM</name>
<proteinExistence type="predicted"/>
<dbReference type="Gene3D" id="2.160.20.80">
    <property type="entry name" value="E3 ubiquitin-protein ligase SopA"/>
    <property type="match status" value="1"/>
</dbReference>
<sequence length="200" mass="21860">MITTHTSINSTLDFARAAGTGSSHAMKDDMSPTGILENVLDILTFGGIRREKKNLYTVMMDKMVEALNGTDITEPRDIILHDVSGYKVSFKLTSMDSDEKKVTAEVGDGGHAVSHKIALKTYHDVCRTLMLRNQFQLPQDPVILTEQGKMKLIGTNLAREYLAGLDLSGADLSHANLSRTNLAGAHPGRRHFGGRHPDAC</sequence>
<evidence type="ECO:0000256" key="5">
    <source>
        <dbReference type="ARBA" id="ARBA00023026"/>
    </source>
</evidence>
<dbReference type="InterPro" id="IPR001646">
    <property type="entry name" value="5peptide_repeat"/>
</dbReference>
<evidence type="ECO:0000259" key="7">
    <source>
        <dbReference type="Pfam" id="PF21684"/>
    </source>
</evidence>
<dbReference type="Proteomes" id="UP000811282">
    <property type="component" value="Unassembled WGS sequence"/>
</dbReference>
<dbReference type="Pfam" id="PF00805">
    <property type="entry name" value="Pentapeptide"/>
    <property type="match status" value="1"/>
</dbReference>
<evidence type="ECO:0000256" key="6">
    <source>
        <dbReference type="ARBA" id="ARBA00023136"/>
    </source>
</evidence>
<gene>
    <name evidence="8" type="ORF">JZM24_06115</name>
</gene>
<keyword evidence="5" id="KW-0843">Virulence</keyword>
<keyword evidence="3" id="KW-0964">Secreted</keyword>
<accession>A0ABS5YCJ0</accession>
<dbReference type="Gene3D" id="3.30.2450.10">
    <property type="entry name" value="Secreted effector protein pipB2"/>
    <property type="match status" value="1"/>
</dbReference>
<organism evidence="8 9">
    <name type="scientific">Candidatus Sodalis endolongispinus</name>
    <dbReference type="NCBI Taxonomy" id="2812662"/>
    <lineage>
        <taxon>Bacteria</taxon>
        <taxon>Pseudomonadati</taxon>
        <taxon>Pseudomonadota</taxon>
        <taxon>Gammaproteobacteria</taxon>
        <taxon>Enterobacterales</taxon>
        <taxon>Bruguierivoracaceae</taxon>
        <taxon>Sodalis</taxon>
    </lineage>
</organism>
<dbReference type="SUPFAM" id="SSF141571">
    <property type="entry name" value="Pentapeptide repeat-like"/>
    <property type="match status" value="1"/>
</dbReference>
<comment type="caution">
    <text evidence="8">The sequence shown here is derived from an EMBL/GenBank/DDBJ whole genome shotgun (WGS) entry which is preliminary data.</text>
</comment>
<dbReference type="EMBL" id="JAFJYC010000001">
    <property type="protein sequence ID" value="MBT9431816.1"/>
    <property type="molecule type" value="Genomic_DNA"/>
</dbReference>
<evidence type="ECO:0000256" key="3">
    <source>
        <dbReference type="ARBA" id="ARBA00022525"/>
    </source>
</evidence>
<keyword evidence="9" id="KW-1185">Reference proteome</keyword>
<evidence type="ECO:0000313" key="8">
    <source>
        <dbReference type="EMBL" id="MBT9431816.1"/>
    </source>
</evidence>
<evidence type="ECO:0000256" key="2">
    <source>
        <dbReference type="ARBA" id="ARBA00004613"/>
    </source>
</evidence>
<evidence type="ECO:0000256" key="4">
    <source>
        <dbReference type="ARBA" id="ARBA00022737"/>
    </source>
</evidence>